<accession>A0A162P8F3</accession>
<dbReference type="STRING" id="35525.A0A162P8F3"/>
<dbReference type="OrthoDB" id="6349953at2759"/>
<dbReference type="FunFam" id="3.30.56.70:FF:000001">
    <property type="entry name" value="tRNA (guanine(26)-N(2))-dimethyltransferase"/>
    <property type="match status" value="1"/>
</dbReference>
<dbReference type="InterPro" id="IPR002905">
    <property type="entry name" value="Trm1"/>
</dbReference>
<organism evidence="11 12">
    <name type="scientific">Daphnia magna</name>
    <dbReference type="NCBI Taxonomy" id="35525"/>
    <lineage>
        <taxon>Eukaryota</taxon>
        <taxon>Metazoa</taxon>
        <taxon>Ecdysozoa</taxon>
        <taxon>Arthropoda</taxon>
        <taxon>Crustacea</taxon>
        <taxon>Branchiopoda</taxon>
        <taxon>Diplostraca</taxon>
        <taxon>Cladocera</taxon>
        <taxon>Anomopoda</taxon>
        <taxon>Daphniidae</taxon>
        <taxon>Daphnia</taxon>
    </lineage>
</organism>
<evidence type="ECO:0000256" key="3">
    <source>
        <dbReference type="ARBA" id="ARBA00022679"/>
    </source>
</evidence>
<dbReference type="GO" id="GO:0005634">
    <property type="term" value="C:nucleus"/>
    <property type="evidence" value="ECO:0007669"/>
    <property type="project" value="TreeGrafter"/>
</dbReference>
<evidence type="ECO:0000256" key="5">
    <source>
        <dbReference type="ARBA" id="ARBA00022694"/>
    </source>
</evidence>
<keyword evidence="3 10" id="KW-0808">Transferase</keyword>
<keyword evidence="5 10" id="KW-0819">tRNA processing</keyword>
<keyword evidence="4 10" id="KW-0949">S-adenosyl-L-methionine</keyword>
<dbReference type="EMBL" id="LRGB01000512">
    <property type="protein sequence ID" value="KZS18619.1"/>
    <property type="molecule type" value="Genomic_DNA"/>
</dbReference>
<evidence type="ECO:0000256" key="9">
    <source>
        <dbReference type="ARBA" id="ARBA00074266"/>
    </source>
</evidence>
<dbReference type="AlphaFoldDB" id="A0A162P8F3"/>
<evidence type="ECO:0000256" key="7">
    <source>
        <dbReference type="ARBA" id="ARBA00039099"/>
    </source>
</evidence>
<evidence type="ECO:0000256" key="10">
    <source>
        <dbReference type="PROSITE-ProRule" id="PRU00958"/>
    </source>
</evidence>
<dbReference type="EC" id="2.1.1.216" evidence="7 10"/>
<gene>
    <name evidence="11" type="ORF">APZ42_015153</name>
</gene>
<evidence type="ECO:0000256" key="8">
    <source>
        <dbReference type="ARBA" id="ARBA00051897"/>
    </source>
</evidence>
<evidence type="ECO:0000313" key="11">
    <source>
        <dbReference type="EMBL" id="KZS18619.1"/>
    </source>
</evidence>
<comment type="caution">
    <text evidence="11">The sequence shown here is derived from an EMBL/GenBank/DDBJ whole genome shotgun (WGS) entry which is preliminary data.</text>
</comment>
<reference evidence="11 12" key="1">
    <citation type="submission" date="2016-03" db="EMBL/GenBank/DDBJ databases">
        <title>EvidentialGene: Evidence-directed Construction of Genes on Genomes.</title>
        <authorList>
            <person name="Gilbert D.G."/>
            <person name="Choi J.-H."/>
            <person name="Mockaitis K."/>
            <person name="Colbourne J."/>
            <person name="Pfrender M."/>
        </authorList>
    </citation>
    <scope>NUCLEOTIDE SEQUENCE [LARGE SCALE GENOMIC DNA]</scope>
    <source>
        <strain evidence="11 12">Xinb3</strain>
        <tissue evidence="11">Complete organism</tissue>
    </source>
</reference>
<dbReference type="InterPro" id="IPR042296">
    <property type="entry name" value="tRNA_met_Trm1_C"/>
</dbReference>
<comment type="similarity">
    <text evidence="10">Belongs to the class I-like SAM-binding methyltransferase superfamily. Trm1 family.</text>
</comment>
<evidence type="ECO:0000313" key="12">
    <source>
        <dbReference type="Proteomes" id="UP000076858"/>
    </source>
</evidence>
<dbReference type="GO" id="GO:0002940">
    <property type="term" value="P:tRNA N2-guanine methylation"/>
    <property type="evidence" value="ECO:0007669"/>
    <property type="project" value="TreeGrafter"/>
</dbReference>
<dbReference type="Pfam" id="PF02005">
    <property type="entry name" value="TRM"/>
    <property type="match status" value="1"/>
</dbReference>
<evidence type="ECO:0000256" key="2">
    <source>
        <dbReference type="ARBA" id="ARBA00022603"/>
    </source>
</evidence>
<dbReference type="NCBIfam" id="TIGR00308">
    <property type="entry name" value="TRM1"/>
    <property type="match status" value="1"/>
</dbReference>
<dbReference type="SUPFAM" id="SSF53335">
    <property type="entry name" value="S-adenosyl-L-methionine-dependent methyltransferases"/>
    <property type="match status" value="1"/>
</dbReference>
<evidence type="ECO:0000256" key="4">
    <source>
        <dbReference type="ARBA" id="ARBA00022691"/>
    </source>
</evidence>
<dbReference type="GO" id="GO:0000049">
    <property type="term" value="F:tRNA binding"/>
    <property type="evidence" value="ECO:0007669"/>
    <property type="project" value="UniProtKB-UniRule"/>
</dbReference>
<keyword evidence="1 10" id="KW-0820">tRNA-binding</keyword>
<protein>
    <recommendedName>
        <fullName evidence="9 10">tRNA (guanine(26)-N(2))-dimethyltransferase</fullName>
        <ecNumber evidence="7 10">2.1.1.216</ecNumber>
    </recommendedName>
</protein>
<keyword evidence="12" id="KW-1185">Reference proteome</keyword>
<dbReference type="FunFam" id="3.40.50.150:FF:000051">
    <property type="entry name" value="tRNA (guanine(26)-N(2))-dimethyltransferase"/>
    <property type="match status" value="1"/>
</dbReference>
<dbReference type="PROSITE" id="PS51626">
    <property type="entry name" value="SAM_MT_TRM1"/>
    <property type="match status" value="1"/>
</dbReference>
<dbReference type="InterPro" id="IPR029063">
    <property type="entry name" value="SAM-dependent_MTases_sf"/>
</dbReference>
<dbReference type="Gene3D" id="3.30.56.70">
    <property type="entry name" value="N2,N2-dimethylguanosine tRNA methyltransferase, C-terminal domain"/>
    <property type="match status" value="1"/>
</dbReference>
<comment type="catalytic activity">
    <reaction evidence="8 10">
        <text>guanosine(26) in tRNA + 2 S-adenosyl-L-methionine = N(2)-dimethylguanosine(26) in tRNA + 2 S-adenosyl-L-homocysteine + 2 H(+)</text>
        <dbReference type="Rhea" id="RHEA:43140"/>
        <dbReference type="Rhea" id="RHEA-COMP:10359"/>
        <dbReference type="Rhea" id="RHEA-COMP:10360"/>
        <dbReference type="ChEBI" id="CHEBI:15378"/>
        <dbReference type="ChEBI" id="CHEBI:57856"/>
        <dbReference type="ChEBI" id="CHEBI:59789"/>
        <dbReference type="ChEBI" id="CHEBI:74269"/>
        <dbReference type="ChEBI" id="CHEBI:74513"/>
        <dbReference type="EC" id="2.1.1.216"/>
    </reaction>
</comment>
<evidence type="ECO:0000256" key="6">
    <source>
        <dbReference type="ARBA" id="ARBA00022884"/>
    </source>
</evidence>
<keyword evidence="6 10" id="KW-0694">RNA-binding</keyword>
<dbReference type="GO" id="GO:0160104">
    <property type="term" value="F:tRNA (guanine(26)-N2)-dimethyltransferase activity"/>
    <property type="evidence" value="ECO:0007669"/>
    <property type="project" value="UniProtKB-UniRule"/>
</dbReference>
<evidence type="ECO:0000256" key="1">
    <source>
        <dbReference type="ARBA" id="ARBA00022555"/>
    </source>
</evidence>
<dbReference type="Gene3D" id="3.40.50.150">
    <property type="entry name" value="Vaccinia Virus protein VP39"/>
    <property type="match status" value="1"/>
</dbReference>
<dbReference type="PANTHER" id="PTHR10631:SF3">
    <property type="entry name" value="TRNA (GUANINE(26)-N(2))-DIMETHYLTRANSFERASE"/>
    <property type="match status" value="1"/>
</dbReference>
<sequence>MAESGIENMSDQASDVLSHPIAKIEPLEEKDSLIEHKEKDANNQGTIITEGKAQVHYAGAEDNVFYNPVQEFNRDLSIAVLREFALNQIKERDKSFVGETFLKPGESYENGLNVLEALSASGLRSIRYAKEVGGIKNIVANDLSSSAVESITQNSQRNQVSHLITPKEGDASILMYQHRHKKIFHCVDIDPYGSPSPFVDAAVQCVADGGLLMVTATDMAILCGNVPETCFAKYASVSIKTKACHEMALRIILQFLQTSAARYGRYIRPLISVSVDFYVRLFVVVQTGKNECKSTASKLSMVYQCVGCHNMTWQPLMKSVEKRYSRAHGPPTDTKCEFCHSRLSFGGPLYSEPIHDLEFVQSLLTSLDNPELGELNTEKRIRGILSVISEELPNCPLYLSLDATASILKLSVPSLVMFRSAILNAGYCVSLSHCYPLSIKTDAPMSVIWDLFQGFAKKQHPDKVWPRPLGDKASPTPADYILSRPVVVEADFTTHPKGNPSSRMQKLVRFQENPEKNWGPKCRAKANVRRNKADRQSEKKKPRMDVDCNTEN</sequence>
<proteinExistence type="inferred from homology"/>
<keyword evidence="2 10" id="KW-0489">Methyltransferase</keyword>
<name>A0A162P8F3_9CRUS</name>
<dbReference type="PANTHER" id="PTHR10631">
    <property type="entry name" value="N 2 ,N 2 -DIMETHYLGUANOSINE TRNA METHYLTRANSFERASE"/>
    <property type="match status" value="1"/>
</dbReference>
<dbReference type="Proteomes" id="UP000076858">
    <property type="component" value="Unassembled WGS sequence"/>
</dbReference>